<evidence type="ECO:0000313" key="1">
    <source>
        <dbReference type="EMBL" id="EGO61116.1"/>
    </source>
</evidence>
<reference evidence="2" key="1">
    <citation type="journal article" date="2011" name="Genetics">
        <title>Massive changes in genome architecture accompany the transition to self-fertility in the filamentous fungus Neurospora tetrasperma.</title>
        <authorList>
            <person name="Ellison C.E."/>
            <person name="Stajich J.E."/>
            <person name="Jacobson D.J."/>
            <person name="Natvig D.O."/>
            <person name="Lapidus A."/>
            <person name="Foster B."/>
            <person name="Aerts A."/>
            <person name="Riley R."/>
            <person name="Lindquist E.A."/>
            <person name="Grigoriev I.V."/>
            <person name="Taylor J.W."/>
        </authorList>
    </citation>
    <scope>NUCLEOTIDE SEQUENCE [LARGE SCALE GENOMIC DNA]</scope>
    <source>
        <strain evidence="2">FGSC 2508 / P0657</strain>
    </source>
</reference>
<proteinExistence type="predicted"/>
<dbReference type="GO" id="GO:0019441">
    <property type="term" value="P:L-tryptophan catabolic process to kynurenine"/>
    <property type="evidence" value="ECO:0007669"/>
    <property type="project" value="InterPro"/>
</dbReference>
<sequence length="102" mass="11326">GLEPSVPLFQFLWSNFSAVAGDQPSLECWPPLATRDPVNYGDELSLHEVMLAGWGMPIGELFDLEELARECRDRKRWSFFVVSEVCNVKGGVASPPNALAIF</sequence>
<keyword evidence="2" id="KW-1185">Reference proteome</keyword>
<protein>
    <submittedName>
        <fullName evidence="1">Uncharacterized protein</fullName>
    </submittedName>
</protein>
<evidence type="ECO:0000313" key="2">
    <source>
        <dbReference type="Proteomes" id="UP000008065"/>
    </source>
</evidence>
<name>F8MBK4_NEUT8</name>
<dbReference type="VEuPathDB" id="FungiDB:NEUTE1DRAFT_35122"/>
<dbReference type="GeneID" id="20827501"/>
<dbReference type="Proteomes" id="UP000008065">
    <property type="component" value="Unassembled WGS sequence"/>
</dbReference>
<dbReference type="AlphaFoldDB" id="F8MBK4"/>
<dbReference type="OrthoDB" id="5396at2759"/>
<dbReference type="PANTHER" id="PTHR34861">
    <property type="match status" value="1"/>
</dbReference>
<feature type="non-terminal residue" evidence="1">
    <location>
        <position position="1"/>
    </location>
</feature>
<dbReference type="HOGENOM" id="CLU_2284141_0_0_1"/>
<dbReference type="GO" id="GO:0004061">
    <property type="term" value="F:arylformamidase activity"/>
    <property type="evidence" value="ECO:0007669"/>
    <property type="project" value="InterPro"/>
</dbReference>
<dbReference type="InterPro" id="IPR037175">
    <property type="entry name" value="KFase_sf"/>
</dbReference>
<dbReference type="EMBL" id="GL891302">
    <property type="protein sequence ID" value="EGO61116.1"/>
    <property type="molecule type" value="Genomic_DNA"/>
</dbReference>
<gene>
    <name evidence="1" type="ORF">NEUTE1DRAFT_35122</name>
</gene>
<dbReference type="KEGG" id="nte:NEUTE1DRAFT35122"/>
<dbReference type="PANTHER" id="PTHR34861:SF11">
    <property type="entry name" value="CYCLASE"/>
    <property type="match status" value="1"/>
</dbReference>
<accession>F8MBK4</accession>
<dbReference type="Gene3D" id="3.50.30.50">
    <property type="entry name" value="Putative cyclase"/>
    <property type="match status" value="1"/>
</dbReference>
<dbReference type="RefSeq" id="XP_009847090.1">
    <property type="nucleotide sequence ID" value="XM_009848788.1"/>
</dbReference>
<organism evidence="1 2">
    <name type="scientific">Neurospora tetrasperma (strain FGSC 2508 / ATCC MYA-4615 / P0657)</name>
    <dbReference type="NCBI Taxonomy" id="510951"/>
    <lineage>
        <taxon>Eukaryota</taxon>
        <taxon>Fungi</taxon>
        <taxon>Dikarya</taxon>
        <taxon>Ascomycota</taxon>
        <taxon>Pezizomycotina</taxon>
        <taxon>Sordariomycetes</taxon>
        <taxon>Sordariomycetidae</taxon>
        <taxon>Sordariales</taxon>
        <taxon>Sordariaceae</taxon>
        <taxon>Neurospora</taxon>
    </lineage>
</organism>